<gene>
    <name evidence="1" type="ORF">I4F81_000029</name>
</gene>
<organism evidence="1 2">
    <name type="scientific">Pyropia yezoensis</name>
    <name type="common">Susabi-nori</name>
    <name type="synonym">Porphyra yezoensis</name>
    <dbReference type="NCBI Taxonomy" id="2788"/>
    <lineage>
        <taxon>Eukaryota</taxon>
        <taxon>Rhodophyta</taxon>
        <taxon>Bangiophyceae</taxon>
        <taxon>Bangiales</taxon>
        <taxon>Bangiaceae</taxon>
        <taxon>Pyropia</taxon>
    </lineage>
</organism>
<dbReference type="EMBL" id="CM020618">
    <property type="protein sequence ID" value="KAK1857410.1"/>
    <property type="molecule type" value="Genomic_DNA"/>
</dbReference>
<evidence type="ECO:0000313" key="2">
    <source>
        <dbReference type="Proteomes" id="UP000798662"/>
    </source>
</evidence>
<sequence length="101" mass="10240">MVASEHKISEQWDEAIETGIKRMAYGLAGGAVAALVLFRGGASRATTIGFGAGVGFGSTYADTKRAFEQLSATSAAPTSATKSQGANTTAVAADEVVVVKE</sequence>
<accession>A0ACC3BHQ9</accession>
<proteinExistence type="predicted"/>
<comment type="caution">
    <text evidence="1">The sequence shown here is derived from an EMBL/GenBank/DDBJ whole genome shotgun (WGS) entry which is preliminary data.</text>
</comment>
<protein>
    <submittedName>
        <fullName evidence="1">Uncharacterized protein</fullName>
    </submittedName>
</protein>
<name>A0ACC3BHQ9_PYRYE</name>
<evidence type="ECO:0000313" key="1">
    <source>
        <dbReference type="EMBL" id="KAK1857410.1"/>
    </source>
</evidence>
<dbReference type="Proteomes" id="UP000798662">
    <property type="component" value="Chromosome 1"/>
</dbReference>
<keyword evidence="2" id="KW-1185">Reference proteome</keyword>
<reference evidence="1" key="1">
    <citation type="submission" date="2019-11" db="EMBL/GenBank/DDBJ databases">
        <title>Nori genome reveals adaptations in red seaweeds to the harsh intertidal environment.</title>
        <authorList>
            <person name="Wang D."/>
            <person name="Mao Y."/>
        </authorList>
    </citation>
    <scope>NUCLEOTIDE SEQUENCE</scope>
    <source>
        <tissue evidence="1">Gametophyte</tissue>
    </source>
</reference>